<evidence type="ECO:0000313" key="2">
    <source>
        <dbReference type="EMBL" id="NMH92001.1"/>
    </source>
</evidence>
<keyword evidence="2" id="KW-0645">Protease</keyword>
<evidence type="ECO:0000256" key="1">
    <source>
        <dbReference type="ARBA" id="ARBA00022723"/>
    </source>
</evidence>
<dbReference type="GO" id="GO:0004177">
    <property type="term" value="F:aminopeptidase activity"/>
    <property type="evidence" value="ECO:0007669"/>
    <property type="project" value="UniProtKB-KW"/>
</dbReference>
<comment type="caution">
    <text evidence="2">The sequence shown here is derived from an EMBL/GenBank/DDBJ whole genome shotgun (WGS) entry which is preliminary data.</text>
</comment>
<keyword evidence="2" id="KW-0031">Aminopeptidase</keyword>
<dbReference type="Proteomes" id="UP000586918">
    <property type="component" value="Unassembled WGS sequence"/>
</dbReference>
<organism evidence="2 3">
    <name type="scientific">Pseudonocardia bannensis</name>
    <dbReference type="NCBI Taxonomy" id="630973"/>
    <lineage>
        <taxon>Bacteria</taxon>
        <taxon>Bacillati</taxon>
        <taxon>Actinomycetota</taxon>
        <taxon>Actinomycetes</taxon>
        <taxon>Pseudonocardiales</taxon>
        <taxon>Pseudonocardiaceae</taxon>
        <taxon>Pseudonocardia</taxon>
    </lineage>
</organism>
<gene>
    <name evidence="2" type="ORF">HF519_10545</name>
</gene>
<dbReference type="InterPro" id="IPR058739">
    <property type="entry name" value="NicX"/>
</dbReference>
<reference evidence="2 3" key="1">
    <citation type="submission" date="2020-04" db="EMBL/GenBank/DDBJ databases">
        <authorList>
            <person name="Klaysubun C."/>
            <person name="Duangmal K."/>
            <person name="Lipun K."/>
        </authorList>
    </citation>
    <scope>NUCLEOTIDE SEQUENCE [LARGE SCALE GENOMIC DNA]</scope>
    <source>
        <strain evidence="2 3">DSM 45300</strain>
    </source>
</reference>
<accession>A0A848DHL7</accession>
<keyword evidence="1" id="KW-0479">Metal-binding</keyword>
<dbReference type="SUPFAM" id="SSF144052">
    <property type="entry name" value="Thermophilic metalloprotease-like"/>
    <property type="match status" value="1"/>
</dbReference>
<dbReference type="InterPro" id="IPR052170">
    <property type="entry name" value="M29_Exopeptidase"/>
</dbReference>
<dbReference type="Pfam" id="PF26233">
    <property type="entry name" value="NicX"/>
    <property type="match status" value="1"/>
</dbReference>
<dbReference type="EMBL" id="JAAXKZ010000029">
    <property type="protein sequence ID" value="NMH92001.1"/>
    <property type="molecule type" value="Genomic_DNA"/>
</dbReference>
<evidence type="ECO:0000313" key="3">
    <source>
        <dbReference type="Proteomes" id="UP000586918"/>
    </source>
</evidence>
<protein>
    <submittedName>
        <fullName evidence="2">Leucyl aminopeptidase</fullName>
    </submittedName>
</protein>
<dbReference type="PANTHER" id="PTHR34448:SF1">
    <property type="entry name" value="BLL6088 PROTEIN"/>
    <property type="match status" value="1"/>
</dbReference>
<proteinExistence type="predicted"/>
<dbReference type="AlphaFoldDB" id="A0A848DHL7"/>
<dbReference type="PANTHER" id="PTHR34448">
    <property type="entry name" value="AMINOPEPTIDASE"/>
    <property type="match status" value="1"/>
</dbReference>
<keyword evidence="3" id="KW-1185">Reference proteome</keyword>
<keyword evidence="2" id="KW-0378">Hydrolase</keyword>
<sequence length="351" mass="38418">MTPAGFIGLCEHVLRLCAVNEAETVAVLSQGDERQDYADAFMTAARQLGAATFQVRLPDPLPSVGPPGGDGFGVTPLAGNRAAIDSLKGADLVIDLLFLLFSKEQLEIQESGTRILLCVEPVAHLARMLPTPDQRRRVEVSAELLSRARSLRFTNPAGTDVVYDLGHYPVLTEYGYTDLPGRWDHWPSGFLATGASDVGVNGRVVLDRGDILTPPFGRYVDEPVEITISDGYIDEIRGGVDADLFRDYINSFNDDRGRAISHIGWGCNENARWSGLAHDGRGIGMESRAFYGNVLFSTGPNQELGGPNDTPCHLDIPMRNCSVYLDDEPVLVHGEFVVPELQVRQKRVLNR</sequence>
<name>A0A848DHL7_9PSEU</name>
<dbReference type="GO" id="GO:0046872">
    <property type="term" value="F:metal ion binding"/>
    <property type="evidence" value="ECO:0007669"/>
    <property type="project" value="UniProtKB-KW"/>
</dbReference>